<name>A0A1I2KKK2_9FLAO</name>
<evidence type="ECO:0000313" key="1">
    <source>
        <dbReference type="EMBL" id="SFF67532.1"/>
    </source>
</evidence>
<accession>A0A1I2KKK2</accession>
<proteinExistence type="predicted"/>
<keyword evidence="2" id="KW-1185">Reference proteome</keyword>
<protein>
    <submittedName>
        <fullName evidence="1">Uncharacterized protein</fullName>
    </submittedName>
</protein>
<evidence type="ECO:0000313" key="2">
    <source>
        <dbReference type="Proteomes" id="UP000199116"/>
    </source>
</evidence>
<dbReference type="Proteomes" id="UP000199116">
    <property type="component" value="Unassembled WGS sequence"/>
</dbReference>
<reference evidence="2" key="1">
    <citation type="submission" date="2016-10" db="EMBL/GenBank/DDBJ databases">
        <authorList>
            <person name="Varghese N."/>
            <person name="Submissions S."/>
        </authorList>
    </citation>
    <scope>NUCLEOTIDE SEQUENCE [LARGE SCALE GENOMIC DNA]</scope>
    <source>
        <strain evidence="2">DSM 23515</strain>
    </source>
</reference>
<dbReference type="EMBL" id="FOOH01000004">
    <property type="protein sequence ID" value="SFF67532.1"/>
    <property type="molecule type" value="Genomic_DNA"/>
</dbReference>
<gene>
    <name evidence="1" type="ORF">SAMN04488033_1048</name>
</gene>
<organism evidence="1 2">
    <name type="scientific">Salegentibacter agarivorans</name>
    <dbReference type="NCBI Taxonomy" id="345907"/>
    <lineage>
        <taxon>Bacteria</taxon>
        <taxon>Pseudomonadati</taxon>
        <taxon>Bacteroidota</taxon>
        <taxon>Flavobacteriia</taxon>
        <taxon>Flavobacteriales</taxon>
        <taxon>Flavobacteriaceae</taxon>
        <taxon>Salegentibacter</taxon>
    </lineage>
</organism>
<sequence>MDRKYITLKNLIIDKEKCIGLKFFSDKVVQALVNDLPDVQWRYPSEPVF</sequence>
<dbReference type="AlphaFoldDB" id="A0A1I2KKK2"/>